<dbReference type="Proteomes" id="UP001194468">
    <property type="component" value="Unassembled WGS sequence"/>
</dbReference>
<reference evidence="2" key="2">
    <citation type="journal article" date="2020" name="Nat. Commun.">
        <title>Large-scale genome sequencing of mycorrhizal fungi provides insights into the early evolution of symbiotic traits.</title>
        <authorList>
            <person name="Miyauchi S."/>
            <person name="Kiss E."/>
            <person name="Kuo A."/>
            <person name="Drula E."/>
            <person name="Kohler A."/>
            <person name="Sanchez-Garcia M."/>
            <person name="Morin E."/>
            <person name="Andreopoulos B."/>
            <person name="Barry K.W."/>
            <person name="Bonito G."/>
            <person name="Buee M."/>
            <person name="Carver A."/>
            <person name="Chen C."/>
            <person name="Cichocki N."/>
            <person name="Clum A."/>
            <person name="Culley D."/>
            <person name="Crous P.W."/>
            <person name="Fauchery L."/>
            <person name="Girlanda M."/>
            <person name="Hayes R.D."/>
            <person name="Keri Z."/>
            <person name="LaButti K."/>
            <person name="Lipzen A."/>
            <person name="Lombard V."/>
            <person name="Magnuson J."/>
            <person name="Maillard F."/>
            <person name="Murat C."/>
            <person name="Nolan M."/>
            <person name="Ohm R.A."/>
            <person name="Pangilinan J."/>
            <person name="Pereira M.F."/>
            <person name="Perotto S."/>
            <person name="Peter M."/>
            <person name="Pfister S."/>
            <person name="Riley R."/>
            <person name="Sitrit Y."/>
            <person name="Stielow J.B."/>
            <person name="Szollosi G."/>
            <person name="Zifcakova L."/>
            <person name="Stursova M."/>
            <person name="Spatafora J.W."/>
            <person name="Tedersoo L."/>
            <person name="Vaario L.M."/>
            <person name="Yamada A."/>
            <person name="Yan M."/>
            <person name="Wang P."/>
            <person name="Xu J."/>
            <person name="Bruns T."/>
            <person name="Baldrian P."/>
            <person name="Vilgalys R."/>
            <person name="Dunand C."/>
            <person name="Henrissat B."/>
            <person name="Grigoriev I.V."/>
            <person name="Hibbett D."/>
            <person name="Nagy L.G."/>
            <person name="Martin F.M."/>
        </authorList>
    </citation>
    <scope>NUCLEOTIDE SEQUENCE</scope>
    <source>
        <strain evidence="2">BED1</strain>
    </source>
</reference>
<evidence type="ECO:0000259" key="1">
    <source>
        <dbReference type="Pfam" id="PF18803"/>
    </source>
</evidence>
<comment type="caution">
    <text evidence="2">The sequence shown here is derived from an EMBL/GenBank/DDBJ whole genome shotgun (WGS) entry which is preliminary data.</text>
</comment>
<sequence length="869" mass="97393">MFHDTESSIATVEEDAGIQAQANSLETAPLAQRKRYTSVGFSIVDVHYTDSSYKDNPLLAWVKHWDTFLEELFRLEGRGDERSCRWCGHADDLYRCSDCGTVNLSCGGCTVSNHHLNPLHSIKKWNGAFFERDSLINIGLRIQLGHNANETCRLPVKKDNFMVIDCHGIQTVAVDFCGCETAQTPVRQLLRFRWFPATVSEPSTVATFRVLEQFQLLSFESKVSTYEFYHSISRRSDNTGVYVLKDRYTQFLRIIREWRHLKLLKHAGCPYDCSGDAMTALGSCAIVCPACPQPGRNMPDDLSQVSPDKRWLYALFVSVDADFRMKRKDVSSDAADPGLNNGCAYFVEEGNYKSHISNRKDEVQEKSDCTGHTAVNLADTKPSRGLAATGIGAVDCARHGFKLPNAVGDLQKGERYINMDYLFFSVLSKTPARKIFISYDIACQWNKKLWTRMDTLPPSMHADQASKDLDFVVPKFHLNAHKLACQISYSLNLLPGVGRTDGEGVERGWANINPAASSTKQMGPGSRRDTLDDYFGDWNWKKLVGLGALLSKKTKEAMKECTIHHAALTELETSIPTERLSVWRSEVMAWELDRKQPNPYAIRVEAPTTAKISLQLAEAEAAEQKAGPSSALHSDVSATQLIILGLDLEEQQRRLAAEASKLGSDATDSQRAKIQHNKNGLQRKVSNWRSIQLLYMPGVSWLQASEDEPDDITKVKLWLPSQVPRTTMVDPRLHQYEFKLRHAQALDALEEIRKHIRLRAYLLTFNRSNIRGQGANTRARSMLDGVEGKIHTCSIRYRVAQAAVGSLAGILGIVGWENIFRPLKDDDLRAAEDPSASLMIASEGRRQLSWIYTTIGASETEDSGMQDCT</sequence>
<dbReference type="InterPro" id="IPR041457">
    <property type="entry name" value="CxC2_KDZ-assoc"/>
</dbReference>
<organism evidence="2 3">
    <name type="scientific">Boletus edulis BED1</name>
    <dbReference type="NCBI Taxonomy" id="1328754"/>
    <lineage>
        <taxon>Eukaryota</taxon>
        <taxon>Fungi</taxon>
        <taxon>Dikarya</taxon>
        <taxon>Basidiomycota</taxon>
        <taxon>Agaricomycotina</taxon>
        <taxon>Agaricomycetes</taxon>
        <taxon>Agaricomycetidae</taxon>
        <taxon>Boletales</taxon>
        <taxon>Boletineae</taxon>
        <taxon>Boletaceae</taxon>
        <taxon>Boletoideae</taxon>
        <taxon>Boletus</taxon>
    </lineage>
</organism>
<dbReference type="InterPro" id="IPR040521">
    <property type="entry name" value="KDZ"/>
</dbReference>
<evidence type="ECO:0000313" key="2">
    <source>
        <dbReference type="EMBL" id="KAF8425033.1"/>
    </source>
</evidence>
<dbReference type="PANTHER" id="PTHR33096">
    <property type="entry name" value="CXC2 DOMAIN-CONTAINING PROTEIN"/>
    <property type="match status" value="1"/>
</dbReference>
<dbReference type="AlphaFoldDB" id="A0AAD4G7E5"/>
<evidence type="ECO:0000313" key="3">
    <source>
        <dbReference type="Proteomes" id="UP001194468"/>
    </source>
</evidence>
<reference evidence="2" key="1">
    <citation type="submission" date="2019-10" db="EMBL/GenBank/DDBJ databases">
        <authorList>
            <consortium name="DOE Joint Genome Institute"/>
            <person name="Kuo A."/>
            <person name="Miyauchi S."/>
            <person name="Kiss E."/>
            <person name="Drula E."/>
            <person name="Kohler A."/>
            <person name="Sanchez-Garcia M."/>
            <person name="Andreopoulos B."/>
            <person name="Barry K.W."/>
            <person name="Bonito G."/>
            <person name="Buee M."/>
            <person name="Carver A."/>
            <person name="Chen C."/>
            <person name="Cichocki N."/>
            <person name="Clum A."/>
            <person name="Culley D."/>
            <person name="Crous P.W."/>
            <person name="Fauchery L."/>
            <person name="Girlanda M."/>
            <person name="Hayes R."/>
            <person name="Keri Z."/>
            <person name="LaButti K."/>
            <person name="Lipzen A."/>
            <person name="Lombard V."/>
            <person name="Magnuson J."/>
            <person name="Maillard F."/>
            <person name="Morin E."/>
            <person name="Murat C."/>
            <person name="Nolan M."/>
            <person name="Ohm R."/>
            <person name="Pangilinan J."/>
            <person name="Pereira M."/>
            <person name="Perotto S."/>
            <person name="Peter M."/>
            <person name="Riley R."/>
            <person name="Sitrit Y."/>
            <person name="Stielow B."/>
            <person name="Szollosi G."/>
            <person name="Zifcakova L."/>
            <person name="Stursova M."/>
            <person name="Spatafora J.W."/>
            <person name="Tedersoo L."/>
            <person name="Vaario L.-M."/>
            <person name="Yamada A."/>
            <person name="Yan M."/>
            <person name="Wang P."/>
            <person name="Xu J."/>
            <person name="Bruns T."/>
            <person name="Baldrian P."/>
            <person name="Vilgalys R."/>
            <person name="Henrissat B."/>
            <person name="Grigoriev I.V."/>
            <person name="Hibbett D."/>
            <person name="Nagy L.G."/>
            <person name="Martin F.M."/>
        </authorList>
    </citation>
    <scope>NUCLEOTIDE SEQUENCE</scope>
    <source>
        <strain evidence="2">BED1</strain>
    </source>
</reference>
<protein>
    <recommendedName>
        <fullName evidence="1">CxC2-like cysteine cluster KDZ transposase-associated domain-containing protein</fullName>
    </recommendedName>
</protein>
<accession>A0AAD4G7E5</accession>
<proteinExistence type="predicted"/>
<dbReference type="Pfam" id="PF18803">
    <property type="entry name" value="CxC2"/>
    <property type="match status" value="1"/>
</dbReference>
<gene>
    <name evidence="2" type="ORF">L210DRAFT_3421490</name>
</gene>
<keyword evidence="3" id="KW-1185">Reference proteome</keyword>
<name>A0AAD4G7E5_BOLED</name>
<dbReference type="EMBL" id="WHUW01000098">
    <property type="protein sequence ID" value="KAF8425033.1"/>
    <property type="molecule type" value="Genomic_DNA"/>
</dbReference>
<feature type="domain" description="CxC2-like cysteine cluster KDZ transposase-associated" evidence="1">
    <location>
        <begin position="136"/>
        <end position="240"/>
    </location>
</feature>
<dbReference type="Pfam" id="PF18758">
    <property type="entry name" value="KDZ"/>
    <property type="match status" value="1"/>
</dbReference>
<dbReference type="PANTHER" id="PTHR33096:SF1">
    <property type="entry name" value="CXC1-LIKE CYSTEINE CLUSTER ASSOCIATED WITH KDZ TRANSPOSASES DOMAIN-CONTAINING PROTEIN"/>
    <property type="match status" value="1"/>
</dbReference>